<protein>
    <submittedName>
        <fullName evidence="1">Uncharacterized protein</fullName>
    </submittedName>
</protein>
<accession>A0A6J4UEL5</accession>
<sequence length="60" mass="7014">MLRRFLPSLLSPSHHWSWIMIRIVALTAPHRQRIDGSPIQAMYSYARFAVSTPGRQRVRP</sequence>
<evidence type="ECO:0000313" key="1">
    <source>
        <dbReference type="EMBL" id="CAA9546278.1"/>
    </source>
</evidence>
<gene>
    <name evidence="1" type="ORF">AVDCRST_MAG43-625</name>
</gene>
<reference evidence="1" key="1">
    <citation type="submission" date="2020-02" db="EMBL/GenBank/DDBJ databases">
        <authorList>
            <person name="Meier V. D."/>
        </authorList>
    </citation>
    <scope>NUCLEOTIDE SEQUENCE</scope>
    <source>
        <strain evidence="1">AVDCRST_MAG43</strain>
    </source>
</reference>
<dbReference type="AlphaFoldDB" id="A0A6J4UEL5"/>
<name>A0A6J4UEL5_9BACT</name>
<dbReference type="EMBL" id="CADCWI010000034">
    <property type="protein sequence ID" value="CAA9546278.1"/>
    <property type="molecule type" value="Genomic_DNA"/>
</dbReference>
<proteinExistence type="predicted"/>
<organism evidence="1">
    <name type="scientific">uncultured Thermomicrobiales bacterium</name>
    <dbReference type="NCBI Taxonomy" id="1645740"/>
    <lineage>
        <taxon>Bacteria</taxon>
        <taxon>Pseudomonadati</taxon>
        <taxon>Thermomicrobiota</taxon>
        <taxon>Thermomicrobia</taxon>
        <taxon>Thermomicrobiales</taxon>
        <taxon>environmental samples</taxon>
    </lineage>
</organism>